<feature type="transmembrane region" description="Helical" evidence="11">
    <location>
        <begin position="1402"/>
        <end position="1423"/>
    </location>
</feature>
<dbReference type="InterPro" id="IPR036055">
    <property type="entry name" value="LDL_receptor-like_sf"/>
</dbReference>
<dbReference type="Proteomes" id="UP000663828">
    <property type="component" value="Unassembled WGS sequence"/>
</dbReference>
<feature type="transmembrane region" description="Helical" evidence="11">
    <location>
        <begin position="1483"/>
        <end position="1504"/>
    </location>
</feature>
<feature type="domain" description="G-protein coupled receptors family 1 profile" evidence="13">
    <location>
        <begin position="1246"/>
        <end position="1509"/>
    </location>
</feature>
<keyword evidence="3 11" id="KW-0812">Transmembrane</keyword>
<dbReference type="GO" id="GO:0005886">
    <property type="term" value="C:plasma membrane"/>
    <property type="evidence" value="ECO:0007669"/>
    <property type="project" value="TreeGrafter"/>
</dbReference>
<feature type="transmembrane region" description="Helical" evidence="11">
    <location>
        <begin position="1451"/>
        <end position="1471"/>
    </location>
</feature>
<evidence type="ECO:0000256" key="3">
    <source>
        <dbReference type="ARBA" id="ARBA00022692"/>
    </source>
</evidence>
<gene>
    <name evidence="14" type="ORF">XAT740_LOCUS43293</name>
</gene>
<evidence type="ECO:0000259" key="12">
    <source>
        <dbReference type="PROSITE" id="PS50026"/>
    </source>
</evidence>
<dbReference type="Gene3D" id="4.10.400.10">
    <property type="entry name" value="Low-density Lipoprotein Receptor"/>
    <property type="match status" value="2"/>
</dbReference>
<evidence type="ECO:0000256" key="2">
    <source>
        <dbReference type="ARBA" id="ARBA00004308"/>
    </source>
</evidence>
<dbReference type="SMART" id="SM00192">
    <property type="entry name" value="LDLa"/>
    <property type="match status" value="5"/>
</dbReference>
<feature type="domain" description="EGF-like" evidence="12">
    <location>
        <begin position="1157"/>
        <end position="1198"/>
    </location>
</feature>
<feature type="disulfide bond" evidence="8">
    <location>
        <begin position="920"/>
        <end position="929"/>
    </location>
</feature>
<evidence type="ECO:0000256" key="11">
    <source>
        <dbReference type="SAM" id="Phobius"/>
    </source>
</evidence>
<feature type="disulfide bond" evidence="8">
    <location>
        <begin position="1188"/>
        <end position="1197"/>
    </location>
</feature>
<dbReference type="PROSITE" id="PS01186">
    <property type="entry name" value="EGF_2"/>
    <property type="match status" value="2"/>
</dbReference>
<feature type="disulfide bond" evidence="8">
    <location>
        <begin position="995"/>
        <end position="1004"/>
    </location>
</feature>
<evidence type="ECO:0000256" key="6">
    <source>
        <dbReference type="ARBA" id="ARBA00023136"/>
    </source>
</evidence>
<dbReference type="InterPro" id="IPR002172">
    <property type="entry name" value="LDrepeatLR_classA_rpt"/>
</dbReference>
<accession>A0A815XEL9</accession>
<dbReference type="PROSITE" id="PS50068">
    <property type="entry name" value="LDLRA_2"/>
    <property type="match status" value="3"/>
</dbReference>
<dbReference type="Gene3D" id="2.10.25.10">
    <property type="entry name" value="Laminin"/>
    <property type="match status" value="2"/>
</dbReference>
<protein>
    <submittedName>
        <fullName evidence="14">Uncharacterized protein</fullName>
    </submittedName>
</protein>
<dbReference type="Pfam" id="PF00008">
    <property type="entry name" value="EGF"/>
    <property type="match status" value="1"/>
</dbReference>
<evidence type="ECO:0000256" key="8">
    <source>
        <dbReference type="PROSITE-ProRule" id="PRU00076"/>
    </source>
</evidence>
<dbReference type="GO" id="GO:0012505">
    <property type="term" value="C:endomembrane system"/>
    <property type="evidence" value="ECO:0007669"/>
    <property type="project" value="UniProtKB-SubCell"/>
</dbReference>
<dbReference type="CDD" id="cd00054">
    <property type="entry name" value="EGF_CA"/>
    <property type="match status" value="1"/>
</dbReference>
<dbReference type="PROSITE" id="PS50026">
    <property type="entry name" value="EGF_3"/>
    <property type="match status" value="3"/>
</dbReference>
<keyword evidence="7 8" id="KW-1015">Disulfide bond</keyword>
<dbReference type="PROSITE" id="PS00022">
    <property type="entry name" value="EGF_1"/>
    <property type="match status" value="4"/>
</dbReference>
<feature type="disulfide bond" evidence="9">
    <location>
        <begin position="650"/>
        <end position="665"/>
    </location>
</feature>
<dbReference type="SUPFAM" id="SSF81321">
    <property type="entry name" value="Family A G protein-coupled receptor-like"/>
    <property type="match status" value="1"/>
</dbReference>
<reference evidence="14" key="1">
    <citation type="submission" date="2021-02" db="EMBL/GenBank/DDBJ databases">
        <authorList>
            <person name="Nowell W R."/>
        </authorList>
    </citation>
    <scope>NUCLEOTIDE SEQUENCE</scope>
</reference>
<dbReference type="InterPro" id="IPR000742">
    <property type="entry name" value="EGF"/>
</dbReference>
<evidence type="ECO:0000256" key="10">
    <source>
        <dbReference type="SAM" id="MobiDB-lite"/>
    </source>
</evidence>
<keyword evidence="4" id="KW-0677">Repeat</keyword>
<evidence type="ECO:0000313" key="14">
    <source>
        <dbReference type="EMBL" id="CAF1556553.1"/>
    </source>
</evidence>
<dbReference type="GO" id="GO:0016192">
    <property type="term" value="P:vesicle-mediated transport"/>
    <property type="evidence" value="ECO:0007669"/>
    <property type="project" value="UniProtKB-ARBA"/>
</dbReference>
<keyword evidence="8" id="KW-0245">EGF-like domain</keyword>
<dbReference type="SUPFAM" id="SSF57196">
    <property type="entry name" value="EGF/Laminin"/>
    <property type="match status" value="3"/>
</dbReference>
<dbReference type="EMBL" id="CAJNOR010005314">
    <property type="protein sequence ID" value="CAF1556553.1"/>
    <property type="molecule type" value="Genomic_DNA"/>
</dbReference>
<organism evidence="14 15">
    <name type="scientific">Adineta ricciae</name>
    <name type="common">Rotifer</name>
    <dbReference type="NCBI Taxonomy" id="249248"/>
    <lineage>
        <taxon>Eukaryota</taxon>
        <taxon>Metazoa</taxon>
        <taxon>Spiralia</taxon>
        <taxon>Gnathifera</taxon>
        <taxon>Rotifera</taxon>
        <taxon>Eurotatoria</taxon>
        <taxon>Bdelloidea</taxon>
        <taxon>Adinetida</taxon>
        <taxon>Adinetidae</taxon>
        <taxon>Adineta</taxon>
    </lineage>
</organism>
<dbReference type="SUPFAM" id="SSF57424">
    <property type="entry name" value="LDL receptor-like module"/>
    <property type="match status" value="1"/>
</dbReference>
<comment type="caution">
    <text evidence="14">The sequence shown here is derived from an EMBL/GenBank/DDBJ whole genome shotgun (WGS) entry which is preliminary data.</text>
</comment>
<dbReference type="SMART" id="SM00181">
    <property type="entry name" value="EGF"/>
    <property type="match status" value="4"/>
</dbReference>
<dbReference type="InterPro" id="IPR023415">
    <property type="entry name" value="LDLR_class-A_CS"/>
</dbReference>
<evidence type="ECO:0000256" key="1">
    <source>
        <dbReference type="ARBA" id="ARBA00004167"/>
    </source>
</evidence>
<comment type="subcellular location">
    <subcellularLocation>
        <location evidence="2">Endomembrane system</location>
    </subcellularLocation>
    <subcellularLocation>
        <location evidence="1">Membrane</location>
        <topology evidence="1">Single-pass membrane protein</topology>
    </subcellularLocation>
</comment>
<evidence type="ECO:0000256" key="5">
    <source>
        <dbReference type="ARBA" id="ARBA00022989"/>
    </source>
</evidence>
<comment type="caution">
    <text evidence="8">Lacks conserved residue(s) required for the propagation of feature annotation.</text>
</comment>
<dbReference type="PROSITE" id="PS01209">
    <property type="entry name" value="LDLRA_1"/>
    <property type="match status" value="1"/>
</dbReference>
<feature type="domain" description="EGF-like" evidence="12">
    <location>
        <begin position="894"/>
        <end position="930"/>
    </location>
</feature>
<dbReference type="PRINTS" id="PR00261">
    <property type="entry name" value="LDLRECEPTOR"/>
</dbReference>
<evidence type="ECO:0000259" key="13">
    <source>
        <dbReference type="PROSITE" id="PS50262"/>
    </source>
</evidence>
<dbReference type="Gene3D" id="1.20.1070.10">
    <property type="entry name" value="Rhodopsin 7-helix transmembrane proteins"/>
    <property type="match status" value="1"/>
</dbReference>
<evidence type="ECO:0000256" key="9">
    <source>
        <dbReference type="PROSITE-ProRule" id="PRU00124"/>
    </source>
</evidence>
<dbReference type="InterPro" id="IPR050685">
    <property type="entry name" value="LDLR"/>
</dbReference>
<feature type="region of interest" description="Disordered" evidence="10">
    <location>
        <begin position="713"/>
        <end position="736"/>
    </location>
</feature>
<feature type="transmembrane region" description="Helical" evidence="11">
    <location>
        <begin position="1353"/>
        <end position="1371"/>
    </location>
</feature>
<evidence type="ECO:0000256" key="4">
    <source>
        <dbReference type="ARBA" id="ARBA00022737"/>
    </source>
</evidence>
<evidence type="ECO:0000313" key="15">
    <source>
        <dbReference type="Proteomes" id="UP000663828"/>
    </source>
</evidence>
<feature type="domain" description="EGF-like" evidence="12">
    <location>
        <begin position="963"/>
        <end position="1005"/>
    </location>
</feature>
<dbReference type="PROSITE" id="PS50262">
    <property type="entry name" value="G_PROTEIN_RECEP_F1_2"/>
    <property type="match status" value="1"/>
</dbReference>
<dbReference type="PANTHER" id="PTHR24270">
    <property type="entry name" value="LOW-DENSITY LIPOPROTEIN RECEPTOR-RELATED"/>
    <property type="match status" value="1"/>
</dbReference>
<sequence>MLRNAFASRNQLNMYNTDQPIATDDSHCLLYYVPEDLVSYAEAPVLSHQIIPYCLRSSIHINTSSQSKHHRHFTFGDLRKQNVSSEQLYTWLAPIDLIETYQQYLNNETNASDILFFNCSWPWLGPICQFTFDPKSLYYSLDDIMRDDFQVKRELAQNKSFTCYTHLNCSRPAWSPCLDWREICDGKIDCLDSSEDEANCIELELNECDHMNQYRCHNGACIPADFVHDDMLNPDCIDGTDEPVSLNYPHFCYSDPTIRCEERSCRPGSSEHICGDGYCVKEAMACKNAHGDLMTKIVLSNDLQFETCWSAMFKLLSMDTSWYDINTDLYGDNDVSIEDICPSLFEFPPNMPVIFGHVRFLFENKQPVSEIPLPAYICYNAQLCDFLPTSFTINGSTCISFSQLDVNETEVDEFRTLVDLIQSVKEIFRGCSNNNITFHSSLYQCENSSKFISYHRLVDGIHDCPYNDDEQFAGSCSLDDRYRFKCQDEERCVTTSLVRDRTPNCNHGNDEYDPFIQSVEKHILFQTICDGIQELTPIEIDGRNETDETECEEWPCNNTNTRCDGFWTCADGADEVNCYPSPCPPLHHMCVSPLTFKLGCLPIDKVNNFHVDCVGGSDERHICRSMKPHSKTDRFYCMNDTKCLPKGYLCDTMEDCIRGDDEKFCTNFGGWRERICNREYMVGRTEEENFLCGLDDSKKPSISYLSLLNSVPYPSSTSNSAHKSRSKRIASSYPENRQQLPFEENKEWRCNRGLQVRTSTENKYVCLCPPSYYGDRCEYQNQRVSLTLQIRTVSSWRTVFSFVVTLIDNDQEDINSHDHLEYLPIRDCSVKFHIYLLYATRPRNSSKNYSVRIDGFTKNPLQYHATWKLLIPFQFLPVHRLAAQLLIPIEKVEAVSVCPISCLHGSCIKYINTDGFFCRCNDGWSGAQCSKEQLYNNCAPGAISERSICVCPLGKVGPRCYLTDTACDSNPCANDGYCVSTDLRLATRNTFTCVCLEGYYGDRCEHTAGQIIIAFQDLAVPANIFLHLITVHVKANYSRFSMLKKIPFEQEIVTFHTNQPFHIGFVQYNENYYIAIVQEIYNSSVPLSTTIAPSQRCIPIEELFNKSFVQTHLLRRIKSYHVPCKTKSGVACFFDDIHMCLCNGMEQANCFEFNHNTVYDCRGYNYCENGGHCFQDNITCPTSSVCVCEDCFYGSRCQFSTRGFDLSLDAILGYQIRPKIAIINQSNAVKFSIAVSIGMFAIGIINGFLSLLTFRGEKPQEVGCGIYLFYASITSICAVCVLMIKIWLLLLSQMGAMMNPTFLMIQCISVDFIVRNALYIGDWLNASVAVERAISVLKNTTYDKRKSRQMSKWIILLITIFTSSTTIHDPIHRKLIHDKEEERTWCIVRYSPSFQAYNLTTITFHFFAPFALNIVSALIIIIVTTRQRASAQREHTYKQHLSKQLNQHKNLVYSPSILIVLALPRIITSFVPSCMNSARDPWIFLNGYFISFIPPTLIFAVFVLPSNLYKAEFNNAIAKIWKQLWILTRIITIVMSNTNNTGSTRSQCYDLGFEHALFDAPKSVIDHVDQSLDILQGGCHKGEGSKDYGEGYKDGVDIRDGKK</sequence>
<proteinExistence type="predicted"/>
<dbReference type="CDD" id="cd00112">
    <property type="entry name" value="LDLa"/>
    <property type="match status" value="1"/>
</dbReference>
<keyword evidence="5 11" id="KW-1133">Transmembrane helix</keyword>
<feature type="transmembrane region" description="Helical" evidence="11">
    <location>
        <begin position="1231"/>
        <end position="1254"/>
    </location>
</feature>
<dbReference type="InterPro" id="IPR017452">
    <property type="entry name" value="GPCR_Rhodpsn_7TM"/>
</dbReference>
<evidence type="ECO:0000256" key="7">
    <source>
        <dbReference type="ARBA" id="ARBA00023157"/>
    </source>
</evidence>
<name>A0A815XEL9_ADIRI</name>
<keyword evidence="6 11" id="KW-0472">Membrane</keyword>
<feature type="transmembrane region" description="Helical" evidence="11">
    <location>
        <begin position="1266"/>
        <end position="1290"/>
    </location>
</feature>
<keyword evidence="15" id="KW-1185">Reference proteome</keyword>